<feature type="domain" description="Calcineurin-like phosphoesterase" evidence="1">
    <location>
        <begin position="1"/>
        <end position="197"/>
    </location>
</feature>
<dbReference type="GO" id="GO:0016787">
    <property type="term" value="F:hydrolase activity"/>
    <property type="evidence" value="ECO:0007669"/>
    <property type="project" value="InterPro"/>
</dbReference>
<reference evidence="2 3" key="1">
    <citation type="submission" date="2019-08" db="EMBL/GenBank/DDBJ databases">
        <title>Prosopis cineraria nodule microbiome.</title>
        <authorList>
            <person name="Ali R."/>
            <person name="Chaluvadi S.R."/>
            <person name="Wang X."/>
        </authorList>
    </citation>
    <scope>NUCLEOTIDE SEQUENCE [LARGE SCALE GENOMIC DNA]</scope>
    <source>
        <strain evidence="2 3">BG7</strain>
        <plasmid evidence="2 3">unnamed</plasmid>
    </source>
</reference>
<dbReference type="Proteomes" id="UP000326881">
    <property type="component" value="Plasmid unnamed"/>
</dbReference>
<organism evidence="2 3">
    <name type="scientific">Rhizobium grahamii</name>
    <dbReference type="NCBI Taxonomy" id="1120045"/>
    <lineage>
        <taxon>Bacteria</taxon>
        <taxon>Pseudomonadati</taxon>
        <taxon>Pseudomonadota</taxon>
        <taxon>Alphaproteobacteria</taxon>
        <taxon>Hyphomicrobiales</taxon>
        <taxon>Rhizobiaceae</taxon>
        <taxon>Rhizobium/Agrobacterium group</taxon>
        <taxon>Rhizobium</taxon>
    </lineage>
</organism>
<dbReference type="OrthoDB" id="651281at2"/>
<name>A0A5Q0CGL4_9HYPH</name>
<keyword evidence="2" id="KW-0614">Plasmid</keyword>
<dbReference type="Pfam" id="PF00149">
    <property type="entry name" value="Metallophos"/>
    <property type="match status" value="1"/>
</dbReference>
<accession>A0A5Q0CGL4</accession>
<dbReference type="InterPro" id="IPR051918">
    <property type="entry name" value="STPP_CPPED1"/>
</dbReference>
<sequence length="278" mass="31023">MKIVQITDTHFSPSKPHFNGNWQPLKEWLERSGADLIVHTGDLSVDGADKEEDLRFCMDLMRQVSIPMLLVPGNHDVGHLPGSLQPVDQVRLGRWRSVVGADYWAEDVADWRLIGIDSLLLGFEDAEEEAQFEWLEKTLAERSGRRVAMFAHKPLFVDAPDEGDTGYWSVRPAQRRRLFDLIAANDVALFASGHLHWAWAGRHLDTSLVWGPSAAFILGGMEREMPGEKLIGAVVHELDQGVTSQIVAVPGMVAHVLDDIVAEVYPQEAHKVQTEPAQ</sequence>
<evidence type="ECO:0000259" key="1">
    <source>
        <dbReference type="Pfam" id="PF00149"/>
    </source>
</evidence>
<proteinExistence type="predicted"/>
<dbReference type="EMBL" id="CP043499">
    <property type="protein sequence ID" value="QFY63191.1"/>
    <property type="molecule type" value="Genomic_DNA"/>
</dbReference>
<dbReference type="KEGG" id="rgr:FZ934_23120"/>
<dbReference type="Gene3D" id="3.60.21.10">
    <property type="match status" value="1"/>
</dbReference>
<geneLocation type="plasmid" evidence="2 3">
    <name>unnamed</name>
</geneLocation>
<dbReference type="InterPro" id="IPR004843">
    <property type="entry name" value="Calcineurin-like_PHP"/>
</dbReference>
<evidence type="ECO:0000313" key="2">
    <source>
        <dbReference type="EMBL" id="QFY63191.1"/>
    </source>
</evidence>
<dbReference type="PANTHER" id="PTHR43143">
    <property type="entry name" value="METALLOPHOSPHOESTERASE, CALCINEURIN SUPERFAMILY"/>
    <property type="match status" value="1"/>
</dbReference>
<gene>
    <name evidence="2" type="ORF">FZ934_23120</name>
</gene>
<dbReference type="RefSeq" id="WP_153273162.1">
    <property type="nucleotide sequence ID" value="NZ_CP043499.1"/>
</dbReference>
<dbReference type="InterPro" id="IPR029052">
    <property type="entry name" value="Metallo-depent_PP-like"/>
</dbReference>
<dbReference type="AlphaFoldDB" id="A0A5Q0CGL4"/>
<keyword evidence="3" id="KW-1185">Reference proteome</keyword>
<evidence type="ECO:0000313" key="3">
    <source>
        <dbReference type="Proteomes" id="UP000326881"/>
    </source>
</evidence>
<dbReference type="PANTHER" id="PTHR43143:SF1">
    <property type="entry name" value="SERINE_THREONINE-PROTEIN PHOSPHATASE CPPED1"/>
    <property type="match status" value="1"/>
</dbReference>
<dbReference type="SUPFAM" id="SSF56300">
    <property type="entry name" value="Metallo-dependent phosphatases"/>
    <property type="match status" value="1"/>
</dbReference>
<protein>
    <submittedName>
        <fullName evidence="2">Metallophosphoesterase</fullName>
    </submittedName>
</protein>